<evidence type="ECO:0000256" key="1">
    <source>
        <dbReference type="SAM" id="MobiDB-lite"/>
    </source>
</evidence>
<evidence type="ECO:0000313" key="3">
    <source>
        <dbReference type="Proteomes" id="UP000198211"/>
    </source>
</evidence>
<dbReference type="STRING" id="4795.A0A225UGB6"/>
<evidence type="ECO:0000313" key="2">
    <source>
        <dbReference type="EMBL" id="OWY92023.1"/>
    </source>
</evidence>
<keyword evidence="3" id="KW-1185">Reference proteome</keyword>
<protein>
    <submittedName>
        <fullName evidence="2">Uncharacterized protein</fullName>
    </submittedName>
</protein>
<accession>A0A225UGB6</accession>
<proteinExistence type="predicted"/>
<name>A0A225UGB6_9STRA</name>
<dbReference type="EMBL" id="NBNE01018953">
    <property type="protein sequence ID" value="OWY92023.1"/>
    <property type="molecule type" value="Genomic_DNA"/>
</dbReference>
<dbReference type="Proteomes" id="UP000198211">
    <property type="component" value="Unassembled WGS sequence"/>
</dbReference>
<gene>
    <name evidence="2" type="ORF">PHMEG_00039136</name>
</gene>
<dbReference type="OrthoDB" id="122372at2759"/>
<organism evidence="2 3">
    <name type="scientific">Phytophthora megakarya</name>
    <dbReference type="NCBI Taxonomy" id="4795"/>
    <lineage>
        <taxon>Eukaryota</taxon>
        <taxon>Sar</taxon>
        <taxon>Stramenopiles</taxon>
        <taxon>Oomycota</taxon>
        <taxon>Peronosporomycetes</taxon>
        <taxon>Peronosporales</taxon>
        <taxon>Peronosporaceae</taxon>
        <taxon>Phytophthora</taxon>
    </lineage>
</organism>
<reference evidence="3" key="1">
    <citation type="submission" date="2017-03" db="EMBL/GenBank/DDBJ databases">
        <title>Phytopthora megakarya and P. palmivora, two closely related causual agents of cacao black pod achieved similar genome size and gene model numbers by different mechanisms.</title>
        <authorList>
            <person name="Ali S."/>
            <person name="Shao J."/>
            <person name="Larry D.J."/>
            <person name="Kronmiller B."/>
            <person name="Shen D."/>
            <person name="Strem M.D."/>
            <person name="Melnick R.L."/>
            <person name="Guiltinan M.J."/>
            <person name="Tyler B.M."/>
            <person name="Meinhardt L.W."/>
            <person name="Bailey B.A."/>
        </authorList>
    </citation>
    <scope>NUCLEOTIDE SEQUENCE [LARGE SCALE GENOMIC DNA]</scope>
    <source>
        <strain evidence="3">zdho120</strain>
    </source>
</reference>
<comment type="caution">
    <text evidence="2">The sequence shown here is derived from an EMBL/GenBank/DDBJ whole genome shotgun (WGS) entry which is preliminary data.</text>
</comment>
<feature type="region of interest" description="Disordered" evidence="1">
    <location>
        <begin position="1"/>
        <end position="42"/>
    </location>
</feature>
<sequence>MCRKGPETAAVAQDLRRKYDGIATESSRPLLNPPPNPEKRQTIYNKVRSFVPDEFRSDPLYDLPNDEEERKAREIQKARIEASKKMKQEQDTAVTASKAANELKSLLLLVAKQFE</sequence>
<dbReference type="AlphaFoldDB" id="A0A225UGB6"/>